<feature type="region of interest" description="Disordered" evidence="2">
    <location>
        <begin position="161"/>
        <end position="194"/>
    </location>
</feature>
<feature type="compositionally biased region" description="Acidic residues" evidence="2">
    <location>
        <begin position="1"/>
        <end position="10"/>
    </location>
</feature>
<evidence type="ECO:0000256" key="2">
    <source>
        <dbReference type="SAM" id="MobiDB-lite"/>
    </source>
</evidence>
<proteinExistence type="predicted"/>
<keyword evidence="4" id="KW-1185">Reference proteome</keyword>
<protein>
    <submittedName>
        <fullName evidence="3">Uncharacterized protein</fullName>
    </submittedName>
</protein>
<gene>
    <name evidence="3" type="ORF">BDP55DRAFT_674697</name>
</gene>
<name>A0AAJ0EPR1_9PEZI</name>
<accession>A0AAJ0EPR1</accession>
<dbReference type="Proteomes" id="UP001224890">
    <property type="component" value="Unassembled WGS sequence"/>
</dbReference>
<dbReference type="EMBL" id="JAHMHR010000042">
    <property type="protein sequence ID" value="KAK1671961.1"/>
    <property type="molecule type" value="Genomic_DNA"/>
</dbReference>
<comment type="caution">
    <text evidence="3">The sequence shown here is derived from an EMBL/GenBank/DDBJ whole genome shotgun (WGS) entry which is preliminary data.</text>
</comment>
<evidence type="ECO:0000256" key="1">
    <source>
        <dbReference type="SAM" id="Coils"/>
    </source>
</evidence>
<dbReference type="GeneID" id="85460201"/>
<organism evidence="3 4">
    <name type="scientific">Colletotrichum godetiae</name>
    <dbReference type="NCBI Taxonomy" id="1209918"/>
    <lineage>
        <taxon>Eukaryota</taxon>
        <taxon>Fungi</taxon>
        <taxon>Dikarya</taxon>
        <taxon>Ascomycota</taxon>
        <taxon>Pezizomycotina</taxon>
        <taxon>Sordariomycetes</taxon>
        <taxon>Hypocreomycetidae</taxon>
        <taxon>Glomerellales</taxon>
        <taxon>Glomerellaceae</taxon>
        <taxon>Colletotrichum</taxon>
        <taxon>Colletotrichum acutatum species complex</taxon>
    </lineage>
</organism>
<dbReference type="AlphaFoldDB" id="A0AAJ0EPR1"/>
<evidence type="ECO:0000313" key="4">
    <source>
        <dbReference type="Proteomes" id="UP001224890"/>
    </source>
</evidence>
<reference evidence="3" key="1">
    <citation type="submission" date="2021-06" db="EMBL/GenBank/DDBJ databases">
        <title>Comparative genomics, transcriptomics and evolutionary studies reveal genomic signatures of adaptation to plant cell wall in hemibiotrophic fungi.</title>
        <authorList>
            <consortium name="DOE Joint Genome Institute"/>
            <person name="Baroncelli R."/>
            <person name="Diaz J.F."/>
            <person name="Benocci T."/>
            <person name="Peng M."/>
            <person name="Battaglia E."/>
            <person name="Haridas S."/>
            <person name="Andreopoulos W."/>
            <person name="Labutti K."/>
            <person name="Pangilinan J."/>
            <person name="Floch G.L."/>
            <person name="Makela M.R."/>
            <person name="Henrissat B."/>
            <person name="Grigoriev I.V."/>
            <person name="Crouch J.A."/>
            <person name="De Vries R.P."/>
            <person name="Sukno S.A."/>
            <person name="Thon M.R."/>
        </authorList>
    </citation>
    <scope>NUCLEOTIDE SEQUENCE</scope>
    <source>
        <strain evidence="3">CBS 193.32</strain>
    </source>
</reference>
<keyword evidence="1" id="KW-0175">Coiled coil</keyword>
<evidence type="ECO:0000313" key="3">
    <source>
        <dbReference type="EMBL" id="KAK1671961.1"/>
    </source>
</evidence>
<dbReference type="RefSeq" id="XP_060425964.1">
    <property type="nucleotide sequence ID" value="XM_060575675.1"/>
</dbReference>
<feature type="compositionally biased region" description="Basic and acidic residues" evidence="2">
    <location>
        <begin position="169"/>
        <end position="187"/>
    </location>
</feature>
<sequence length="194" mass="21580">MPDAESEQASEIDGVAKPAKQLTNETKSTTSINQDVRLLSNKPQSPSPSSSIRGKRISAKDLRRGLHKIKKLAALSGNHTIELQDQGGQLLAQTQRLDNLERTARDQANNIDKLAMRLEAHTDFLKKQNLAMAQLRNDNQALCTHLQDVLFPLARAVNAMQKSTKKDKRTLESNAKRANKELKDSRPRAGTPRL</sequence>
<feature type="compositionally biased region" description="Polar residues" evidence="2">
    <location>
        <begin position="21"/>
        <end position="34"/>
    </location>
</feature>
<feature type="coiled-coil region" evidence="1">
    <location>
        <begin position="90"/>
        <end position="117"/>
    </location>
</feature>
<feature type="region of interest" description="Disordered" evidence="2">
    <location>
        <begin position="1"/>
        <end position="59"/>
    </location>
</feature>